<evidence type="ECO:0000256" key="5">
    <source>
        <dbReference type="ARBA" id="ARBA00023136"/>
    </source>
</evidence>
<dbReference type="PANTHER" id="PTHR38035:SF1">
    <property type="entry name" value="ANCILLARY SECYEG TRANSLOCON SUBUNIT"/>
    <property type="match status" value="1"/>
</dbReference>
<evidence type="ECO:0000256" key="1">
    <source>
        <dbReference type="ARBA" id="ARBA00004401"/>
    </source>
</evidence>
<keyword evidence="6" id="KW-0143">Chaperone</keyword>
<dbReference type="RefSeq" id="WP_102153718.1">
    <property type="nucleotide sequence ID" value="NZ_PHSO01000002.1"/>
</dbReference>
<evidence type="ECO:0000256" key="2">
    <source>
        <dbReference type="ARBA" id="ARBA00022475"/>
    </source>
</evidence>
<dbReference type="InterPro" id="IPR018704">
    <property type="entry name" value="SecYEG/CpoB_TPR"/>
</dbReference>
<comment type="similarity">
    <text evidence="7">Belongs to the YfgM family.</text>
</comment>
<evidence type="ECO:0000256" key="3">
    <source>
        <dbReference type="ARBA" id="ARBA00022692"/>
    </source>
</evidence>
<feature type="region of interest" description="Disordered" evidence="9">
    <location>
        <begin position="1"/>
        <end position="23"/>
    </location>
</feature>
<evidence type="ECO:0000256" key="10">
    <source>
        <dbReference type="SAM" id="Phobius"/>
    </source>
</evidence>
<evidence type="ECO:0000256" key="4">
    <source>
        <dbReference type="ARBA" id="ARBA00022989"/>
    </source>
</evidence>
<dbReference type="PANTHER" id="PTHR38035">
    <property type="entry name" value="UPF0070 PROTEIN YFGM"/>
    <property type="match status" value="1"/>
</dbReference>
<reference evidence="12 13" key="1">
    <citation type="submission" date="2020-09" db="EMBL/GenBank/DDBJ databases">
        <title>Complete genome sequence of altererythrobacter flavus SS-21NJ, isolated from Dongying oil sludge in Shandong province.</title>
        <authorList>
            <person name="Sun S."/>
            <person name="Zhang Z."/>
        </authorList>
    </citation>
    <scope>NUCLEOTIDE SEQUENCE [LARGE SCALE GENOMIC DNA]</scope>
    <source>
        <strain evidence="12 13">SS-21NJ</strain>
    </source>
</reference>
<dbReference type="EMBL" id="CP061510">
    <property type="protein sequence ID" value="QSB45930.1"/>
    <property type="molecule type" value="Genomic_DNA"/>
</dbReference>
<dbReference type="Gene3D" id="1.25.40.10">
    <property type="entry name" value="Tetratricopeptide repeat domain"/>
    <property type="match status" value="1"/>
</dbReference>
<keyword evidence="13" id="KW-1185">Reference proteome</keyword>
<evidence type="ECO:0000256" key="6">
    <source>
        <dbReference type="ARBA" id="ARBA00023186"/>
    </source>
</evidence>
<proteinExistence type="inferred from homology"/>
<comment type="subcellular location">
    <subcellularLocation>
        <location evidence="1">Cell membrane</location>
        <topology evidence="1">Single-pass type II membrane protein</topology>
    </subcellularLocation>
</comment>
<dbReference type="Proteomes" id="UP000663637">
    <property type="component" value="Chromosome"/>
</dbReference>
<evidence type="ECO:0000256" key="8">
    <source>
        <dbReference type="ARBA" id="ARBA00024235"/>
    </source>
</evidence>
<organism evidence="12 13">
    <name type="scientific">Tsuneonella flava</name>
    <dbReference type="NCBI Taxonomy" id="2055955"/>
    <lineage>
        <taxon>Bacteria</taxon>
        <taxon>Pseudomonadati</taxon>
        <taxon>Pseudomonadota</taxon>
        <taxon>Alphaproteobacteria</taxon>
        <taxon>Sphingomonadales</taxon>
        <taxon>Erythrobacteraceae</taxon>
        <taxon>Tsuneonella</taxon>
    </lineage>
</organism>
<dbReference type="Pfam" id="PF09976">
    <property type="entry name" value="TPR_21"/>
    <property type="match status" value="1"/>
</dbReference>
<keyword evidence="4 10" id="KW-1133">Transmembrane helix</keyword>
<gene>
    <name evidence="12" type="ORF">IDJ81_00440</name>
</gene>
<keyword evidence="5 10" id="KW-0472">Membrane</keyword>
<evidence type="ECO:0000259" key="11">
    <source>
        <dbReference type="Pfam" id="PF09976"/>
    </source>
</evidence>
<protein>
    <recommendedName>
        <fullName evidence="8">Ancillary SecYEG translocon subunit</fullName>
    </recommendedName>
</protein>
<accession>A0ABX7KCC8</accession>
<dbReference type="InterPro" id="IPR026039">
    <property type="entry name" value="YfgM"/>
</dbReference>
<evidence type="ECO:0000256" key="9">
    <source>
        <dbReference type="SAM" id="MobiDB-lite"/>
    </source>
</evidence>
<name>A0ABX7KCC8_9SPHN</name>
<feature type="transmembrane region" description="Helical" evidence="10">
    <location>
        <begin position="50"/>
        <end position="67"/>
    </location>
</feature>
<evidence type="ECO:0000256" key="7">
    <source>
        <dbReference type="ARBA" id="ARBA00024197"/>
    </source>
</evidence>
<keyword evidence="3 10" id="KW-0812">Transmembrane</keyword>
<dbReference type="InterPro" id="IPR011990">
    <property type="entry name" value="TPR-like_helical_dom_sf"/>
</dbReference>
<keyword evidence="2" id="KW-1003">Cell membrane</keyword>
<feature type="domain" description="Ancillary SecYEG translocon subunit/Cell division coordinator CpoB TPR" evidence="11">
    <location>
        <begin position="42"/>
        <end position="218"/>
    </location>
</feature>
<evidence type="ECO:0000313" key="13">
    <source>
        <dbReference type="Proteomes" id="UP000663637"/>
    </source>
</evidence>
<evidence type="ECO:0000313" key="12">
    <source>
        <dbReference type="EMBL" id="QSB45930.1"/>
    </source>
</evidence>
<sequence length="264" mass="28251">MALKPGNSLSREEKRAQQQAAQDDVLLREVDDAVRQDQYADFSRKYGRPLLAIVVVGLLAFGGYLWWHEHREGQYEADSETFVSALDKVQAGDLASGDKGLAPVIEDGEPGAAASAQLLKAGIAMEQGKTAEAGKLFDAVAADASAPQTLRDLATVRAVAANYDKMKSADVVSRLQPLVVPDKPWFPVAGEMLAMAYLDQGKNAEAGKLFAQIVRDKNTSETLKSRARQMAGLLGVDAIDDVDKVLKEQEVGAEMPGGAGAPRQ</sequence>